<evidence type="ECO:0000259" key="3">
    <source>
        <dbReference type="PROSITE" id="PS51186"/>
    </source>
</evidence>
<dbReference type="SUPFAM" id="SSF55729">
    <property type="entry name" value="Acyl-CoA N-acyltransferases (Nat)"/>
    <property type="match status" value="1"/>
</dbReference>
<dbReference type="PANTHER" id="PTHR43877">
    <property type="entry name" value="AMINOALKYLPHOSPHONATE N-ACETYLTRANSFERASE-RELATED-RELATED"/>
    <property type="match status" value="1"/>
</dbReference>
<dbReference type="InterPro" id="IPR050832">
    <property type="entry name" value="Bact_Acetyltransf"/>
</dbReference>
<keyword evidence="1 4" id="KW-0808">Transferase</keyword>
<evidence type="ECO:0000256" key="1">
    <source>
        <dbReference type="ARBA" id="ARBA00022679"/>
    </source>
</evidence>
<sequence length="212" mass="23129">MDEILYARMFRQAELHPGGNRCTFPLNSAVNQMEPASAVEIVSLSEVPAMLDVVAEWYYGAWGREDGLTLEVEQQTLRASLVGTGLPRTYLAFAHGSAIGAVQLKLGEMPQLPGYVHWLGAVYVAPSARGRGVAQSLVHHAVEQARAQGIQRLYLQTEDLTGGLYARCGWAAVSFAESHGKRVLVMERRLDVNGSFGSNPLRDSVQFGVQCL</sequence>
<dbReference type="InterPro" id="IPR016181">
    <property type="entry name" value="Acyl_CoA_acyltransferase"/>
</dbReference>
<reference evidence="5" key="1">
    <citation type="journal article" date="2019" name="Int. J. Syst. Evol. Microbiol.">
        <title>The Global Catalogue of Microorganisms (GCM) 10K type strain sequencing project: providing services to taxonomists for standard genome sequencing and annotation.</title>
        <authorList>
            <consortium name="The Broad Institute Genomics Platform"/>
            <consortium name="The Broad Institute Genome Sequencing Center for Infectious Disease"/>
            <person name="Wu L."/>
            <person name="Ma J."/>
        </authorList>
    </citation>
    <scope>NUCLEOTIDE SEQUENCE [LARGE SCALE GENOMIC DNA]</scope>
    <source>
        <strain evidence="5">CGMCC 1.13574</strain>
    </source>
</reference>
<dbReference type="Proteomes" id="UP001595892">
    <property type="component" value="Unassembled WGS sequence"/>
</dbReference>
<dbReference type="Pfam" id="PF00583">
    <property type="entry name" value="Acetyltransf_1"/>
    <property type="match status" value="1"/>
</dbReference>
<evidence type="ECO:0000313" key="5">
    <source>
        <dbReference type="Proteomes" id="UP001595892"/>
    </source>
</evidence>
<keyword evidence="2 4" id="KW-0012">Acyltransferase</keyword>
<proteinExistence type="predicted"/>
<evidence type="ECO:0000313" key="4">
    <source>
        <dbReference type="EMBL" id="MFC4728267.1"/>
    </source>
</evidence>
<dbReference type="Gene3D" id="3.40.630.30">
    <property type="match status" value="1"/>
</dbReference>
<dbReference type="GO" id="GO:0016746">
    <property type="term" value="F:acyltransferase activity"/>
    <property type="evidence" value="ECO:0007669"/>
    <property type="project" value="UniProtKB-KW"/>
</dbReference>
<dbReference type="RefSeq" id="WP_377004295.1">
    <property type="nucleotide sequence ID" value="NZ_JBHSGG010000024.1"/>
</dbReference>
<dbReference type="InterPro" id="IPR000182">
    <property type="entry name" value="GNAT_dom"/>
</dbReference>
<gene>
    <name evidence="4" type="ORF">ACFO3Q_08805</name>
</gene>
<protein>
    <submittedName>
        <fullName evidence="4">GNAT family N-acetyltransferase</fullName>
        <ecNumber evidence="4">2.3.-.-</ecNumber>
    </submittedName>
</protein>
<dbReference type="EC" id="2.3.-.-" evidence="4"/>
<name>A0ABV9NIV9_9GAMM</name>
<dbReference type="PROSITE" id="PS51186">
    <property type="entry name" value="GNAT"/>
    <property type="match status" value="1"/>
</dbReference>
<organism evidence="4 5">
    <name type="scientific">Coralloluteibacterium thermophilum</name>
    <dbReference type="NCBI Taxonomy" id="2707049"/>
    <lineage>
        <taxon>Bacteria</taxon>
        <taxon>Pseudomonadati</taxon>
        <taxon>Pseudomonadota</taxon>
        <taxon>Gammaproteobacteria</taxon>
        <taxon>Lysobacterales</taxon>
        <taxon>Lysobacteraceae</taxon>
        <taxon>Coralloluteibacterium</taxon>
    </lineage>
</organism>
<dbReference type="CDD" id="cd04301">
    <property type="entry name" value="NAT_SF"/>
    <property type="match status" value="1"/>
</dbReference>
<evidence type="ECO:0000256" key="2">
    <source>
        <dbReference type="ARBA" id="ARBA00023315"/>
    </source>
</evidence>
<dbReference type="EMBL" id="JBHSGG010000024">
    <property type="protein sequence ID" value="MFC4728267.1"/>
    <property type="molecule type" value="Genomic_DNA"/>
</dbReference>
<accession>A0ABV9NIV9</accession>
<dbReference type="PANTHER" id="PTHR43877:SF2">
    <property type="entry name" value="AMINOALKYLPHOSPHONATE N-ACETYLTRANSFERASE-RELATED"/>
    <property type="match status" value="1"/>
</dbReference>
<keyword evidence="5" id="KW-1185">Reference proteome</keyword>
<comment type="caution">
    <text evidence="4">The sequence shown here is derived from an EMBL/GenBank/DDBJ whole genome shotgun (WGS) entry which is preliminary data.</text>
</comment>
<feature type="domain" description="N-acetyltransferase" evidence="3">
    <location>
        <begin position="39"/>
        <end position="191"/>
    </location>
</feature>